<dbReference type="Gene3D" id="3.40.50.1820">
    <property type="entry name" value="alpha/beta hydrolase"/>
    <property type="match status" value="1"/>
</dbReference>
<feature type="domain" description="Carboxylesterase type B" evidence="4">
    <location>
        <begin position="12"/>
        <end position="472"/>
    </location>
</feature>
<dbReference type="Pfam" id="PF00135">
    <property type="entry name" value="COesterase"/>
    <property type="match status" value="1"/>
</dbReference>
<comment type="similarity">
    <text evidence="1 3">Belongs to the type-B carboxylesterase/lipase family.</text>
</comment>
<comment type="caution">
    <text evidence="5">The sequence shown here is derived from an EMBL/GenBank/DDBJ whole genome shotgun (WGS) entry which is preliminary data.</text>
</comment>
<dbReference type="EC" id="3.1.1.-" evidence="3"/>
<dbReference type="Proteomes" id="UP001501803">
    <property type="component" value="Unassembled WGS sequence"/>
</dbReference>
<evidence type="ECO:0000256" key="3">
    <source>
        <dbReference type="RuleBase" id="RU361235"/>
    </source>
</evidence>
<evidence type="ECO:0000313" key="5">
    <source>
        <dbReference type="EMBL" id="GAA3866103.1"/>
    </source>
</evidence>
<evidence type="ECO:0000256" key="2">
    <source>
        <dbReference type="ARBA" id="ARBA00022801"/>
    </source>
</evidence>
<keyword evidence="6" id="KW-1185">Reference proteome</keyword>
<proteinExistence type="inferred from homology"/>
<dbReference type="InterPro" id="IPR002018">
    <property type="entry name" value="CarbesteraseB"/>
</dbReference>
<keyword evidence="2 3" id="KW-0378">Hydrolase</keyword>
<organism evidence="5 6">
    <name type="scientific">Leifsonia kafniensis</name>
    <dbReference type="NCBI Taxonomy" id="475957"/>
    <lineage>
        <taxon>Bacteria</taxon>
        <taxon>Bacillati</taxon>
        <taxon>Actinomycetota</taxon>
        <taxon>Actinomycetes</taxon>
        <taxon>Micrococcales</taxon>
        <taxon>Microbacteriaceae</taxon>
        <taxon>Leifsonia</taxon>
    </lineage>
</organism>
<dbReference type="EMBL" id="BAABCN010000002">
    <property type="protein sequence ID" value="GAA3866103.1"/>
    <property type="molecule type" value="Genomic_DNA"/>
</dbReference>
<name>A0ABP7K590_9MICO</name>
<dbReference type="PROSITE" id="PS00122">
    <property type="entry name" value="CARBOXYLESTERASE_B_1"/>
    <property type="match status" value="1"/>
</dbReference>
<accession>A0ABP7K590</accession>
<dbReference type="RefSeq" id="WP_345062357.1">
    <property type="nucleotide sequence ID" value="NZ_BAABCN010000002.1"/>
</dbReference>
<reference evidence="6" key="1">
    <citation type="journal article" date="2019" name="Int. J. Syst. Evol. Microbiol.">
        <title>The Global Catalogue of Microorganisms (GCM) 10K type strain sequencing project: providing services to taxonomists for standard genome sequencing and annotation.</title>
        <authorList>
            <consortium name="The Broad Institute Genomics Platform"/>
            <consortium name="The Broad Institute Genome Sequencing Center for Infectious Disease"/>
            <person name="Wu L."/>
            <person name="Ma J."/>
        </authorList>
    </citation>
    <scope>NUCLEOTIDE SEQUENCE [LARGE SCALE GENOMIC DNA]</scope>
    <source>
        <strain evidence="6">JCM 17021</strain>
    </source>
</reference>
<protein>
    <recommendedName>
        <fullName evidence="3">Carboxylic ester hydrolase</fullName>
        <ecNumber evidence="3">3.1.1.-</ecNumber>
    </recommendedName>
</protein>
<dbReference type="PANTHER" id="PTHR11559">
    <property type="entry name" value="CARBOXYLESTERASE"/>
    <property type="match status" value="1"/>
</dbReference>
<evidence type="ECO:0000313" key="6">
    <source>
        <dbReference type="Proteomes" id="UP001501803"/>
    </source>
</evidence>
<dbReference type="InterPro" id="IPR019826">
    <property type="entry name" value="Carboxylesterase_B_AS"/>
</dbReference>
<evidence type="ECO:0000256" key="1">
    <source>
        <dbReference type="ARBA" id="ARBA00005964"/>
    </source>
</evidence>
<evidence type="ECO:0000259" key="4">
    <source>
        <dbReference type="Pfam" id="PF00135"/>
    </source>
</evidence>
<dbReference type="InterPro" id="IPR029058">
    <property type="entry name" value="AB_hydrolase_fold"/>
</dbReference>
<dbReference type="SUPFAM" id="SSF53474">
    <property type="entry name" value="alpha/beta-Hydrolases"/>
    <property type="match status" value="1"/>
</dbReference>
<gene>
    <name evidence="5" type="ORF">GCM10022381_07210</name>
</gene>
<sequence length="498" mass="52949">MIQPETIGADAAPAVEITSGRIRGVRRGRIDRYLGVPYAAAPIGENRFGAPQPVAAHDTERDCRQMGATAPQLPYAGGMENYLSTVTVPGDEILNLNIWAPAATPTDVVGAHVAAHPVIVWIHGGSLSRGSNAITASDGSAFARDGVVFIGVNYRLGAEGFSVLDDADTNLGLADQAAALRWVRQNAGAFGGDAANVTVMGESAGAICIAALLAHPDAAQLFDRAIMQSGPPDSRPRRKSRLITDLMAKEIGITPTRATFAATSAPRLLEAQKKVTAGTTPITGGPAFTLTLDSTLVPRDPATALVAGRGSSIPLLIGANTEEYRLWFIPTGLMKKIGWLHIAAAMLKFRISPGTVSRYRRNRPGCSVGELFGALATDLLLRIPVNRVADARLAQPRGATTHVYEFAWRSPVADLGACHALELGFVFDTLDSADAHAMGGPDAPQQLATEMHEAWVRFAKTGDPGWPTWNAYRPVRVWDGAGNPLVHSPREDERASWR</sequence>
<dbReference type="InterPro" id="IPR050309">
    <property type="entry name" value="Type-B_Carboxylest/Lipase"/>
</dbReference>